<evidence type="ECO:0000313" key="7">
    <source>
        <dbReference type="Proteomes" id="UP000182814"/>
    </source>
</evidence>
<dbReference type="InterPro" id="IPR003313">
    <property type="entry name" value="AraC-bd"/>
</dbReference>
<evidence type="ECO:0000313" key="5">
    <source>
        <dbReference type="EMBL" id="KAB0502615.1"/>
    </source>
</evidence>
<evidence type="ECO:0000313" key="6">
    <source>
        <dbReference type="EMBL" id="SDT27192.1"/>
    </source>
</evidence>
<keyword evidence="7" id="KW-1185">Reference proteome</keyword>
<reference evidence="5 8" key="3">
    <citation type="submission" date="2019-09" db="EMBL/GenBank/DDBJ databases">
        <title>Draft genome sequences of 48 bacterial type strains from the CCUG.</title>
        <authorList>
            <person name="Tunovic T."/>
            <person name="Pineiro-Iglesias B."/>
            <person name="Unosson C."/>
            <person name="Inganas E."/>
            <person name="Ohlen M."/>
            <person name="Cardew S."/>
            <person name="Jensie-Markopoulos S."/>
            <person name="Salva-Serra F."/>
            <person name="Jaen-Luchoro D."/>
            <person name="Karlsson R."/>
            <person name="Svensson-Stadler L."/>
            <person name="Chun J."/>
            <person name="Moore E."/>
        </authorList>
    </citation>
    <scope>NUCLEOTIDE SEQUENCE [LARGE SCALE GENOMIC DNA]</scope>
    <source>
        <strain evidence="5 8">CCUG 51522</strain>
    </source>
</reference>
<sequence>MPDNRAALFEHRPADLEVILPEPDQSFRWYEHDYPYALARWNHHPEYEIHLIRQGSGKLLAGDYIGPFTAGHVALIGPGLPHDWMGDIAPGEQLVGRDVVLQFDGAALLDLQGSLPELSELKTLFELAQRGIEFTGGTAVEAALLLERIGEATGLQRLIMFLQLIGTLARAPKREIRVLASACYSPSLNERSSERINQAFDYLINELTSDVRLSVIAERVGMSEAGFSRFFKRITGHGFMDLMRKLRIQRACRLLVQTQLSVAEICFEVGYENVSNFNRHFRHEMHQTPSDYRRTTAVKLFNRDSLHPSLPITQVR</sequence>
<evidence type="ECO:0000256" key="2">
    <source>
        <dbReference type="ARBA" id="ARBA00023125"/>
    </source>
</evidence>
<dbReference type="Proteomes" id="UP000182814">
    <property type="component" value="Chromosome I"/>
</dbReference>
<proteinExistence type="predicted"/>
<dbReference type="GO" id="GO:0043565">
    <property type="term" value="F:sequence-specific DNA binding"/>
    <property type="evidence" value="ECO:0007669"/>
    <property type="project" value="InterPro"/>
</dbReference>
<gene>
    <name evidence="5" type="ORF">F7R14_18385</name>
    <name evidence="6" type="ORF">SAMN04490191_3727</name>
</gene>
<dbReference type="PROSITE" id="PS01124">
    <property type="entry name" value="HTH_ARAC_FAMILY_2"/>
    <property type="match status" value="1"/>
</dbReference>
<dbReference type="InterPro" id="IPR037923">
    <property type="entry name" value="HTH-like"/>
</dbReference>
<dbReference type="AlphaFoldDB" id="A0A0J6HF53"/>
<dbReference type="Pfam" id="PF12833">
    <property type="entry name" value="HTH_18"/>
    <property type="match status" value="1"/>
</dbReference>
<protein>
    <submittedName>
        <fullName evidence="5">AraC family transcriptional regulator</fullName>
    </submittedName>
    <submittedName>
        <fullName evidence="6">AraC-type DNA-binding protein</fullName>
    </submittedName>
</protein>
<dbReference type="CDD" id="cd06976">
    <property type="entry name" value="cupin_MtlR-like_N"/>
    <property type="match status" value="1"/>
</dbReference>
<reference evidence="7" key="2">
    <citation type="submission" date="2016-10" db="EMBL/GenBank/DDBJ databases">
        <authorList>
            <person name="Varghese N."/>
            <person name="Submissions S."/>
        </authorList>
    </citation>
    <scope>NUCLEOTIDE SEQUENCE [LARGE SCALE GENOMIC DNA]</scope>
    <source>
        <strain evidence="7">BS3782</strain>
    </source>
</reference>
<evidence type="ECO:0000259" key="4">
    <source>
        <dbReference type="PROSITE" id="PS01124"/>
    </source>
</evidence>
<keyword evidence="3" id="KW-0804">Transcription</keyword>
<dbReference type="EMBL" id="VZPO01000007">
    <property type="protein sequence ID" value="KAB0502615.1"/>
    <property type="molecule type" value="Genomic_DNA"/>
</dbReference>
<dbReference type="Proteomes" id="UP000434925">
    <property type="component" value="Unassembled WGS sequence"/>
</dbReference>
<dbReference type="EMBL" id="LT629746">
    <property type="protein sequence ID" value="SDT27192.1"/>
    <property type="molecule type" value="Genomic_DNA"/>
</dbReference>
<keyword evidence="1" id="KW-0805">Transcription regulation</keyword>
<accession>A0A0J6HF53</accession>
<dbReference type="RefSeq" id="WP_013692783.1">
    <property type="nucleotide sequence ID" value="NZ_JYLB01000001.1"/>
</dbReference>
<dbReference type="PATRIC" id="fig|163011.3.peg.1214"/>
<evidence type="ECO:0000256" key="1">
    <source>
        <dbReference type="ARBA" id="ARBA00023015"/>
    </source>
</evidence>
<dbReference type="GO" id="GO:0003700">
    <property type="term" value="F:DNA-binding transcription factor activity"/>
    <property type="evidence" value="ECO:0007669"/>
    <property type="project" value="InterPro"/>
</dbReference>
<keyword evidence="2 6" id="KW-0238">DNA-binding</keyword>
<evidence type="ECO:0000313" key="8">
    <source>
        <dbReference type="Proteomes" id="UP000434925"/>
    </source>
</evidence>
<organism evidence="6 7">
    <name type="scientific">Pseudomonas lini</name>
    <dbReference type="NCBI Taxonomy" id="163011"/>
    <lineage>
        <taxon>Bacteria</taxon>
        <taxon>Pseudomonadati</taxon>
        <taxon>Pseudomonadota</taxon>
        <taxon>Gammaproteobacteria</taxon>
        <taxon>Pseudomonadales</taxon>
        <taxon>Pseudomonadaceae</taxon>
        <taxon>Pseudomonas</taxon>
    </lineage>
</organism>
<reference evidence="6" key="1">
    <citation type="submission" date="2016-10" db="EMBL/GenBank/DDBJ databases">
        <authorList>
            <person name="de Groot N.N."/>
        </authorList>
    </citation>
    <scope>NUCLEOTIDE SEQUENCE [LARGE SCALE GENOMIC DNA]</scope>
    <source>
        <strain evidence="6">BS3782</strain>
    </source>
</reference>
<dbReference type="Pfam" id="PF02311">
    <property type="entry name" value="AraC_binding"/>
    <property type="match status" value="1"/>
</dbReference>
<dbReference type="GeneID" id="98110700"/>
<dbReference type="Gene3D" id="1.10.10.60">
    <property type="entry name" value="Homeodomain-like"/>
    <property type="match status" value="2"/>
</dbReference>
<evidence type="ECO:0000256" key="3">
    <source>
        <dbReference type="ARBA" id="ARBA00023163"/>
    </source>
</evidence>
<dbReference type="InterPro" id="IPR009057">
    <property type="entry name" value="Homeodomain-like_sf"/>
</dbReference>
<dbReference type="SUPFAM" id="SSF46689">
    <property type="entry name" value="Homeodomain-like"/>
    <property type="match status" value="2"/>
</dbReference>
<dbReference type="PANTHER" id="PTHR43280">
    <property type="entry name" value="ARAC-FAMILY TRANSCRIPTIONAL REGULATOR"/>
    <property type="match status" value="1"/>
</dbReference>
<dbReference type="InterPro" id="IPR018060">
    <property type="entry name" value="HTH_AraC"/>
</dbReference>
<dbReference type="SUPFAM" id="SSF51215">
    <property type="entry name" value="Regulatory protein AraC"/>
    <property type="match status" value="1"/>
</dbReference>
<feature type="domain" description="HTH araC/xylS-type" evidence="4">
    <location>
        <begin position="197"/>
        <end position="295"/>
    </location>
</feature>
<name>A0A0J6HF53_9PSED</name>
<dbReference type="SMART" id="SM00342">
    <property type="entry name" value="HTH_ARAC"/>
    <property type="match status" value="1"/>
</dbReference>
<dbReference type="PANTHER" id="PTHR43280:SF27">
    <property type="entry name" value="TRANSCRIPTIONAL REGULATOR MTLR"/>
    <property type="match status" value="1"/>
</dbReference>